<dbReference type="InterPro" id="IPR036671">
    <property type="entry name" value="DPH_MB_sf"/>
</dbReference>
<name>I3EHN3_NEMP3</name>
<keyword evidence="2" id="KW-1185">Reference proteome</keyword>
<proteinExistence type="predicted"/>
<dbReference type="OMA" id="IGPVECM"/>
<dbReference type="InParanoid" id="I3EHN3"/>
<dbReference type="Proteomes" id="UP000002872">
    <property type="component" value="Unassembled WGS sequence"/>
</dbReference>
<protein>
    <recommendedName>
        <fullName evidence="3">J domain-containing protein</fullName>
    </recommendedName>
</protein>
<gene>
    <name evidence="1" type="ORF">NEQG_01420</name>
</gene>
<dbReference type="SUPFAM" id="SSF144217">
    <property type="entry name" value="CSL zinc finger"/>
    <property type="match status" value="1"/>
</dbReference>
<dbReference type="VEuPathDB" id="MicrosporidiaDB:NEQG_01420"/>
<accession>I3EHN3</accession>
<dbReference type="AlphaFoldDB" id="I3EHN3"/>
<evidence type="ECO:0000313" key="2">
    <source>
        <dbReference type="Proteomes" id="UP000002872"/>
    </source>
</evidence>
<evidence type="ECO:0008006" key="3">
    <source>
        <dbReference type="Google" id="ProtNLM"/>
    </source>
</evidence>
<reference evidence="1" key="1">
    <citation type="submission" date="2011-01" db="EMBL/GenBank/DDBJ databases">
        <title>The Genome Sequence of Nematocida parisii strain ERTm3.</title>
        <authorList>
            <consortium name="The Broad Institute Genome Sequencing Platform"/>
            <consortium name="The Broad Institute Genome Sequencing Center for Infectious Disease"/>
            <person name="Cuomo C."/>
            <person name="Troemel E."/>
            <person name="Young S.K."/>
            <person name="Zeng Q."/>
            <person name="Gargeya S."/>
            <person name="Fitzgerald M."/>
            <person name="Haas B."/>
            <person name="Abouelleil A."/>
            <person name="Alvarado L."/>
            <person name="Arachchi H.M."/>
            <person name="Berlin A."/>
            <person name="Chapman S.B."/>
            <person name="Gearin G."/>
            <person name="Goldberg J."/>
            <person name="Griggs A."/>
            <person name="Gujja S."/>
            <person name="Hansen M."/>
            <person name="Heiman D."/>
            <person name="Howarth C."/>
            <person name="Larimer J."/>
            <person name="Lui A."/>
            <person name="MacDonald P.J.P."/>
            <person name="McCowen C."/>
            <person name="Montmayeur A."/>
            <person name="Murphy C."/>
            <person name="Neiman D."/>
            <person name="Pearson M."/>
            <person name="Priest M."/>
            <person name="Roberts A."/>
            <person name="Saif S."/>
            <person name="Shea T."/>
            <person name="Sisk P."/>
            <person name="Stolte C."/>
            <person name="Sykes S."/>
            <person name="Wortman J."/>
            <person name="Nusbaum C."/>
            <person name="Birren B."/>
        </authorList>
    </citation>
    <scope>NUCLEOTIDE SEQUENCE</scope>
    <source>
        <strain evidence="1">ERTm3</strain>
    </source>
</reference>
<feature type="non-terminal residue" evidence="1">
    <location>
        <position position="1"/>
    </location>
</feature>
<dbReference type="OrthoDB" id="10250354at2759"/>
<organism evidence="1 2">
    <name type="scientific">Nematocida parisii (strain ERTm3)</name>
    <name type="common">Nematode killer fungus</name>
    <dbReference type="NCBI Taxonomy" id="935791"/>
    <lineage>
        <taxon>Eukaryota</taxon>
        <taxon>Fungi</taxon>
        <taxon>Fungi incertae sedis</taxon>
        <taxon>Microsporidia</taxon>
        <taxon>Nematocida</taxon>
    </lineage>
</organism>
<dbReference type="HOGENOM" id="CLU_169138_0_0_1"/>
<dbReference type="EMBL" id="GL870878">
    <property type="protein sequence ID" value="EIJ88730.1"/>
    <property type="molecule type" value="Genomic_DNA"/>
</dbReference>
<evidence type="ECO:0000313" key="1">
    <source>
        <dbReference type="EMBL" id="EIJ88730.1"/>
    </source>
</evidence>
<sequence length="93" mass="10677">VLGVRKTHPDITKRNTDAEFIRISEAYSTIISTPRIQKMYVDWESLPYLIVELSNANSVKCRCGSMYDYTQQIGPVECMSCSHYIEVIPDTQQ</sequence>